<dbReference type="Proteomes" id="UP000314294">
    <property type="component" value="Unassembled WGS sequence"/>
</dbReference>
<sequence>MMSNSRDRTSTVGRMCWLWDVTSSEEGGEARAGVSCDVSRQDTEGMWTQQSRDTALQPGERQQKVQGGSSGTASRRLAASPEAASCGKALQLLLSIPPLPASSFPSVTSGDVAPSLGLRGPFLHRASAFPARHRCALPPDLFSISEENADFLSSVFEGKYMKKVEREF</sequence>
<evidence type="ECO:0000313" key="2">
    <source>
        <dbReference type="EMBL" id="TNN73898.1"/>
    </source>
</evidence>
<proteinExistence type="predicted"/>
<dbReference type="EMBL" id="SRLO01000120">
    <property type="protein sequence ID" value="TNN73898.1"/>
    <property type="molecule type" value="Genomic_DNA"/>
</dbReference>
<reference evidence="2 3" key="1">
    <citation type="submission" date="2019-03" db="EMBL/GenBank/DDBJ databases">
        <title>First draft genome of Liparis tanakae, snailfish: a comprehensive survey of snailfish specific genes.</title>
        <authorList>
            <person name="Kim W."/>
            <person name="Song I."/>
            <person name="Jeong J.-H."/>
            <person name="Kim D."/>
            <person name="Kim S."/>
            <person name="Ryu S."/>
            <person name="Song J.Y."/>
            <person name="Lee S.K."/>
        </authorList>
    </citation>
    <scope>NUCLEOTIDE SEQUENCE [LARGE SCALE GENOMIC DNA]</scope>
    <source>
        <tissue evidence="2">Muscle</tissue>
    </source>
</reference>
<protein>
    <submittedName>
        <fullName evidence="2">Uncharacterized protein</fullName>
    </submittedName>
</protein>
<dbReference type="AlphaFoldDB" id="A0A4Z2I7H2"/>
<organism evidence="2 3">
    <name type="scientific">Liparis tanakae</name>
    <name type="common">Tanaka's snailfish</name>
    <dbReference type="NCBI Taxonomy" id="230148"/>
    <lineage>
        <taxon>Eukaryota</taxon>
        <taxon>Metazoa</taxon>
        <taxon>Chordata</taxon>
        <taxon>Craniata</taxon>
        <taxon>Vertebrata</taxon>
        <taxon>Euteleostomi</taxon>
        <taxon>Actinopterygii</taxon>
        <taxon>Neopterygii</taxon>
        <taxon>Teleostei</taxon>
        <taxon>Neoteleostei</taxon>
        <taxon>Acanthomorphata</taxon>
        <taxon>Eupercaria</taxon>
        <taxon>Perciformes</taxon>
        <taxon>Cottioidei</taxon>
        <taxon>Cottales</taxon>
        <taxon>Liparidae</taxon>
        <taxon>Liparis</taxon>
    </lineage>
</organism>
<comment type="caution">
    <text evidence="2">The sequence shown here is derived from an EMBL/GenBank/DDBJ whole genome shotgun (WGS) entry which is preliminary data.</text>
</comment>
<accession>A0A4Z2I7H2</accession>
<feature type="region of interest" description="Disordered" evidence="1">
    <location>
        <begin position="29"/>
        <end position="80"/>
    </location>
</feature>
<name>A0A4Z2I7H2_9TELE</name>
<gene>
    <name evidence="2" type="ORF">EYF80_015915</name>
</gene>
<feature type="compositionally biased region" description="Polar residues" evidence="1">
    <location>
        <begin position="64"/>
        <end position="73"/>
    </location>
</feature>
<evidence type="ECO:0000313" key="3">
    <source>
        <dbReference type="Proteomes" id="UP000314294"/>
    </source>
</evidence>
<evidence type="ECO:0000256" key="1">
    <source>
        <dbReference type="SAM" id="MobiDB-lite"/>
    </source>
</evidence>
<keyword evidence="3" id="KW-1185">Reference proteome</keyword>